<reference evidence="1 2" key="1">
    <citation type="journal article" date="2015" name="Nat. Commun.">
        <title>Lucilia cuprina genome unlocks parasitic fly biology to underpin future interventions.</title>
        <authorList>
            <person name="Anstead C.A."/>
            <person name="Korhonen P.K."/>
            <person name="Young N.D."/>
            <person name="Hall R.S."/>
            <person name="Jex A.R."/>
            <person name="Murali S.C."/>
            <person name="Hughes D.S."/>
            <person name="Lee S.F."/>
            <person name="Perry T."/>
            <person name="Stroehlein A.J."/>
            <person name="Ansell B.R."/>
            <person name="Breugelmans B."/>
            <person name="Hofmann A."/>
            <person name="Qu J."/>
            <person name="Dugan S."/>
            <person name="Lee S.L."/>
            <person name="Chao H."/>
            <person name="Dinh H."/>
            <person name="Han Y."/>
            <person name="Doddapaneni H.V."/>
            <person name="Worley K.C."/>
            <person name="Muzny D.M."/>
            <person name="Ioannidis P."/>
            <person name="Waterhouse R.M."/>
            <person name="Zdobnov E.M."/>
            <person name="James P.J."/>
            <person name="Bagnall N.H."/>
            <person name="Kotze A.C."/>
            <person name="Gibbs R.A."/>
            <person name="Richards S."/>
            <person name="Batterham P."/>
            <person name="Gasser R.B."/>
        </authorList>
    </citation>
    <scope>NUCLEOTIDE SEQUENCE [LARGE SCALE GENOMIC DNA]</scope>
    <source>
        <strain evidence="1 2">LS</strain>
        <tissue evidence="1">Full body</tissue>
    </source>
</reference>
<organism evidence="1 2">
    <name type="scientific">Lucilia cuprina</name>
    <name type="common">Green bottle fly</name>
    <name type="synonym">Australian sheep blowfly</name>
    <dbReference type="NCBI Taxonomy" id="7375"/>
    <lineage>
        <taxon>Eukaryota</taxon>
        <taxon>Metazoa</taxon>
        <taxon>Ecdysozoa</taxon>
        <taxon>Arthropoda</taxon>
        <taxon>Hexapoda</taxon>
        <taxon>Insecta</taxon>
        <taxon>Pterygota</taxon>
        <taxon>Neoptera</taxon>
        <taxon>Endopterygota</taxon>
        <taxon>Diptera</taxon>
        <taxon>Brachycera</taxon>
        <taxon>Muscomorpha</taxon>
        <taxon>Oestroidea</taxon>
        <taxon>Calliphoridae</taxon>
        <taxon>Luciliinae</taxon>
        <taxon>Lucilia</taxon>
    </lineage>
</organism>
<proteinExistence type="predicted"/>
<sequence>MKEVVKGNSVCCCFKISRFSLGVSFSLVKVCEESCSIFYNSNNSLFVEIFDLLLYDLYTEILLK</sequence>
<evidence type="ECO:0000313" key="2">
    <source>
        <dbReference type="Proteomes" id="UP000037069"/>
    </source>
</evidence>
<dbReference type="Proteomes" id="UP000037069">
    <property type="component" value="Unassembled WGS sequence"/>
</dbReference>
<protein>
    <submittedName>
        <fullName evidence="1">Uncharacterized protein</fullName>
    </submittedName>
</protein>
<gene>
    <name evidence="1" type="ORF">FF38_11956</name>
</gene>
<dbReference type="EMBL" id="JRES01000502">
    <property type="protein sequence ID" value="KNC30595.1"/>
    <property type="molecule type" value="Genomic_DNA"/>
</dbReference>
<dbReference type="AlphaFoldDB" id="A0A0L0CEB6"/>
<keyword evidence="2" id="KW-1185">Reference proteome</keyword>
<accession>A0A0L0CEB6</accession>
<evidence type="ECO:0000313" key="1">
    <source>
        <dbReference type="EMBL" id="KNC30595.1"/>
    </source>
</evidence>
<comment type="caution">
    <text evidence="1">The sequence shown here is derived from an EMBL/GenBank/DDBJ whole genome shotgun (WGS) entry which is preliminary data.</text>
</comment>
<name>A0A0L0CEB6_LUCCU</name>